<dbReference type="EMBL" id="JANPWB010000007">
    <property type="protein sequence ID" value="KAJ1169054.1"/>
    <property type="molecule type" value="Genomic_DNA"/>
</dbReference>
<feature type="region of interest" description="Disordered" evidence="1">
    <location>
        <begin position="1"/>
        <end position="26"/>
    </location>
</feature>
<evidence type="ECO:0000256" key="1">
    <source>
        <dbReference type="SAM" id="MobiDB-lite"/>
    </source>
</evidence>
<gene>
    <name evidence="2" type="ORF">NDU88_000961</name>
</gene>
<keyword evidence="3" id="KW-1185">Reference proteome</keyword>
<proteinExistence type="predicted"/>
<accession>A0AAV7SXX2</accession>
<evidence type="ECO:0000313" key="3">
    <source>
        <dbReference type="Proteomes" id="UP001066276"/>
    </source>
</evidence>
<dbReference type="Proteomes" id="UP001066276">
    <property type="component" value="Chromosome 4_1"/>
</dbReference>
<evidence type="ECO:0000313" key="2">
    <source>
        <dbReference type="EMBL" id="KAJ1169054.1"/>
    </source>
</evidence>
<comment type="caution">
    <text evidence="2">The sequence shown here is derived from an EMBL/GenBank/DDBJ whole genome shotgun (WGS) entry which is preliminary data.</text>
</comment>
<organism evidence="2 3">
    <name type="scientific">Pleurodeles waltl</name>
    <name type="common">Iberian ribbed newt</name>
    <dbReference type="NCBI Taxonomy" id="8319"/>
    <lineage>
        <taxon>Eukaryota</taxon>
        <taxon>Metazoa</taxon>
        <taxon>Chordata</taxon>
        <taxon>Craniata</taxon>
        <taxon>Vertebrata</taxon>
        <taxon>Euteleostomi</taxon>
        <taxon>Amphibia</taxon>
        <taxon>Batrachia</taxon>
        <taxon>Caudata</taxon>
        <taxon>Salamandroidea</taxon>
        <taxon>Salamandridae</taxon>
        <taxon>Pleurodelinae</taxon>
        <taxon>Pleurodeles</taxon>
    </lineage>
</organism>
<name>A0AAV7SXX2_PLEWA</name>
<protein>
    <submittedName>
        <fullName evidence="2">Uncharacterized protein</fullName>
    </submittedName>
</protein>
<reference evidence="2" key="1">
    <citation type="journal article" date="2022" name="bioRxiv">
        <title>Sequencing and chromosome-scale assembly of the giantPleurodeles waltlgenome.</title>
        <authorList>
            <person name="Brown T."/>
            <person name="Elewa A."/>
            <person name="Iarovenko S."/>
            <person name="Subramanian E."/>
            <person name="Araus A.J."/>
            <person name="Petzold A."/>
            <person name="Susuki M."/>
            <person name="Suzuki K.-i.T."/>
            <person name="Hayashi T."/>
            <person name="Toyoda A."/>
            <person name="Oliveira C."/>
            <person name="Osipova E."/>
            <person name="Leigh N.D."/>
            <person name="Simon A."/>
            <person name="Yun M.H."/>
        </authorList>
    </citation>
    <scope>NUCLEOTIDE SEQUENCE</scope>
    <source>
        <strain evidence="2">20211129_DDA</strain>
        <tissue evidence="2">Liver</tissue>
    </source>
</reference>
<sequence length="98" mass="11094">MEDCPGSDATPRRGLPACGCRQSSPRDPYEWKLVRWSRLQFSVSHVEDRQARATRLHVGAFGHRTAQRLLGGGDRALLWFLKGTGTRLKALFPRKLFS</sequence>
<dbReference type="AlphaFoldDB" id="A0AAV7SXX2"/>